<dbReference type="Proteomes" id="UP000734854">
    <property type="component" value="Unassembled WGS sequence"/>
</dbReference>
<dbReference type="GO" id="GO:0046872">
    <property type="term" value="F:metal ion binding"/>
    <property type="evidence" value="ECO:0007669"/>
    <property type="project" value="UniProtKB-KW"/>
</dbReference>
<evidence type="ECO:0000259" key="6">
    <source>
        <dbReference type="PROSITE" id="PS50873"/>
    </source>
</evidence>
<dbReference type="PROSITE" id="PS00436">
    <property type="entry name" value="PEROXIDASE_2"/>
    <property type="match status" value="1"/>
</dbReference>
<feature type="region of interest" description="Disordered" evidence="5">
    <location>
        <begin position="16"/>
        <end position="37"/>
    </location>
</feature>
<protein>
    <recommendedName>
        <fullName evidence="6">Plant heme peroxidase family profile domain-containing protein</fullName>
    </recommendedName>
</protein>
<dbReference type="FunFam" id="1.10.520.10:FF:000011">
    <property type="entry name" value="L-ascorbate peroxidase"/>
    <property type="match status" value="1"/>
</dbReference>
<keyword evidence="4" id="KW-0408">Iron</keyword>
<dbReference type="AlphaFoldDB" id="A0A8J5KXZ1"/>
<reference evidence="7 8" key="1">
    <citation type="submission" date="2020-08" db="EMBL/GenBank/DDBJ databases">
        <title>Plant Genome Project.</title>
        <authorList>
            <person name="Zhang R.-G."/>
        </authorList>
    </citation>
    <scope>NUCLEOTIDE SEQUENCE [LARGE SCALE GENOMIC DNA]</scope>
    <source>
        <tissue evidence="7">Rhizome</tissue>
    </source>
</reference>
<evidence type="ECO:0000256" key="5">
    <source>
        <dbReference type="SAM" id="MobiDB-lite"/>
    </source>
</evidence>
<dbReference type="GO" id="GO:0004601">
    <property type="term" value="F:peroxidase activity"/>
    <property type="evidence" value="ECO:0007669"/>
    <property type="project" value="InterPro"/>
</dbReference>
<organism evidence="7 8">
    <name type="scientific">Zingiber officinale</name>
    <name type="common">Ginger</name>
    <name type="synonym">Amomum zingiber</name>
    <dbReference type="NCBI Taxonomy" id="94328"/>
    <lineage>
        <taxon>Eukaryota</taxon>
        <taxon>Viridiplantae</taxon>
        <taxon>Streptophyta</taxon>
        <taxon>Embryophyta</taxon>
        <taxon>Tracheophyta</taxon>
        <taxon>Spermatophyta</taxon>
        <taxon>Magnoliopsida</taxon>
        <taxon>Liliopsida</taxon>
        <taxon>Zingiberales</taxon>
        <taxon>Zingiberaceae</taxon>
        <taxon>Zingiber</taxon>
    </lineage>
</organism>
<dbReference type="InterPro" id="IPR019794">
    <property type="entry name" value="Peroxidases_AS"/>
</dbReference>
<dbReference type="InterPro" id="IPR019793">
    <property type="entry name" value="Peroxidases_heam-ligand_BS"/>
</dbReference>
<comment type="similarity">
    <text evidence="1">Belongs to the peroxidase family. Ascorbate peroxidase subfamily.</text>
</comment>
<evidence type="ECO:0000256" key="3">
    <source>
        <dbReference type="ARBA" id="ARBA00023002"/>
    </source>
</evidence>
<keyword evidence="3" id="KW-0560">Oxidoreductase</keyword>
<dbReference type="InterPro" id="IPR002016">
    <property type="entry name" value="Haem_peroxidase"/>
</dbReference>
<sequence>MASAMLYLPPLDLAGGPFSPRPRRPTSTGRISSGLHPKPFPAGCVGSDAAQVDPSDADGNCGDAAPCTGKFLSSYGRRRLTLTLSLPFMFPQYHIAKAIDIREEALVIQNGVSSVMTKAKAAGMLRLAFHDAGTFDSGDNSGGMNGSIVYELERPENVGLNKSVKVLTKAKMEIEKTHPVSWADLIAVAGAQAISFCRGPTIPLQLGRIDVRTPDPERRLPEETLDASGLKECFLKKGFSTQELVALSGAHTIGGKGFGSPVIFDNAYYKILLEKPWASSAGMSSMIGLPSDRAIADDDECLRWIKLYAVDQEKFFGDFKNAYIKLVNSGASWKTV</sequence>
<dbReference type="GO" id="GO:0034599">
    <property type="term" value="P:cellular response to oxidative stress"/>
    <property type="evidence" value="ECO:0007669"/>
    <property type="project" value="InterPro"/>
</dbReference>
<dbReference type="InterPro" id="IPR044831">
    <property type="entry name" value="Ccp1-like"/>
</dbReference>
<dbReference type="OrthoDB" id="2859658at2759"/>
<comment type="caution">
    <text evidence="7">The sequence shown here is derived from an EMBL/GenBank/DDBJ whole genome shotgun (WGS) entry which is preliminary data.</text>
</comment>
<evidence type="ECO:0000256" key="2">
    <source>
        <dbReference type="ARBA" id="ARBA00022723"/>
    </source>
</evidence>
<dbReference type="PROSITE" id="PS00435">
    <property type="entry name" value="PEROXIDASE_1"/>
    <property type="match status" value="1"/>
</dbReference>
<keyword evidence="2" id="KW-0479">Metal-binding</keyword>
<evidence type="ECO:0000256" key="4">
    <source>
        <dbReference type="ARBA" id="ARBA00023004"/>
    </source>
</evidence>
<name>A0A8J5KXZ1_ZINOF</name>
<dbReference type="PANTHER" id="PTHR31356">
    <property type="entry name" value="THYLAKOID LUMENAL 29 KDA PROTEIN, CHLOROPLASTIC-RELATED"/>
    <property type="match status" value="1"/>
</dbReference>
<dbReference type="PANTHER" id="PTHR31356:SF8">
    <property type="entry name" value="L-ASCORBATE PEROXIDASE 6-RELATED"/>
    <property type="match status" value="1"/>
</dbReference>
<dbReference type="FunFam" id="1.10.420.10:FF:000011">
    <property type="entry name" value="Adenylate/guanylate cyclase"/>
    <property type="match status" value="1"/>
</dbReference>
<dbReference type="GO" id="GO:0042744">
    <property type="term" value="P:hydrogen peroxide catabolic process"/>
    <property type="evidence" value="ECO:0007669"/>
    <property type="project" value="TreeGrafter"/>
</dbReference>
<keyword evidence="8" id="KW-1185">Reference proteome</keyword>
<proteinExistence type="inferred from homology"/>
<evidence type="ECO:0000256" key="1">
    <source>
        <dbReference type="ARBA" id="ARBA00006873"/>
    </source>
</evidence>
<feature type="domain" description="Plant heme peroxidase family profile" evidence="6">
    <location>
        <begin position="121"/>
        <end position="336"/>
    </location>
</feature>
<evidence type="ECO:0000313" key="8">
    <source>
        <dbReference type="Proteomes" id="UP000734854"/>
    </source>
</evidence>
<accession>A0A8J5KXZ1</accession>
<evidence type="ECO:0000313" key="7">
    <source>
        <dbReference type="EMBL" id="KAG6497247.1"/>
    </source>
</evidence>
<dbReference type="Pfam" id="PF00141">
    <property type="entry name" value="peroxidase"/>
    <property type="match status" value="1"/>
</dbReference>
<dbReference type="GO" id="GO:0020037">
    <property type="term" value="F:heme binding"/>
    <property type="evidence" value="ECO:0007669"/>
    <property type="project" value="InterPro"/>
</dbReference>
<dbReference type="EMBL" id="JACMSC010000012">
    <property type="protein sequence ID" value="KAG6497247.1"/>
    <property type="molecule type" value="Genomic_DNA"/>
</dbReference>
<dbReference type="GO" id="GO:0000302">
    <property type="term" value="P:response to reactive oxygen species"/>
    <property type="evidence" value="ECO:0007669"/>
    <property type="project" value="TreeGrafter"/>
</dbReference>
<gene>
    <name evidence="7" type="ORF">ZIOFF_045141</name>
</gene>
<dbReference type="PROSITE" id="PS50873">
    <property type="entry name" value="PEROXIDASE_4"/>
    <property type="match status" value="1"/>
</dbReference>
<feature type="compositionally biased region" description="Low complexity" evidence="5">
    <location>
        <begin position="25"/>
        <end position="34"/>
    </location>
</feature>